<evidence type="ECO:0000313" key="1">
    <source>
        <dbReference type="EMBL" id="SMR02909.1"/>
    </source>
</evidence>
<dbReference type="Gene3D" id="3.55.50.70">
    <property type="match status" value="1"/>
</dbReference>
<proteinExistence type="predicted"/>
<evidence type="ECO:0000313" key="2">
    <source>
        <dbReference type="Proteomes" id="UP000195953"/>
    </source>
</evidence>
<gene>
    <name evidence="1" type="primary">virB7_1</name>
    <name evidence="1" type="ORF">PD5205_01605</name>
</gene>
<dbReference type="eggNOG" id="ENOG50344E7">
    <property type="taxonomic scope" value="Bacteria"/>
</dbReference>
<sequence>MDSASAYSFSPVARLRDADWPVLASSGLHAPSNGLSKAHPLRHLQVIGAVVLSVLSPKFHELEKSRVNPMYVSKLSLVLVVAVMVGACATKPAPDFGGRWKHVNHFDEAPTEIPLYTSYTYQATQMDGTLKTMLERWAADSNMQLSYNLPSDYTLITPVSNISTTSVQQAATELSAVYAAQGISVSVSANKLLVQPVPVSSGAKL</sequence>
<protein>
    <submittedName>
        <fullName evidence="1">VirB7 protein, type IV secretion system</fullName>
    </submittedName>
</protein>
<accession>A0A1Y6HHB9</accession>
<reference evidence="1 2" key="1">
    <citation type="submission" date="2017-05" db="EMBL/GenBank/DDBJ databases">
        <authorList>
            <person name="Song R."/>
            <person name="Chenine A.L."/>
            <person name="Ruprecht R.M."/>
        </authorList>
    </citation>
    <scope>NUCLEOTIDE SEQUENCE [LARGE SCALE GENOMIC DNA]</scope>
    <source>
        <strain evidence="1">PD5205</strain>
    </source>
</reference>
<dbReference type="EMBL" id="LT853885">
    <property type="protein sequence ID" value="SMR02909.1"/>
    <property type="molecule type" value="Genomic_DNA"/>
</dbReference>
<dbReference type="Proteomes" id="UP000195953">
    <property type="component" value="Chromosome 1"/>
</dbReference>
<name>A0A1Y6HHB9_9XANT</name>
<organism evidence="1 2">
    <name type="scientific">Xanthomonas fragariae</name>
    <dbReference type="NCBI Taxonomy" id="48664"/>
    <lineage>
        <taxon>Bacteria</taxon>
        <taxon>Pseudomonadati</taxon>
        <taxon>Pseudomonadota</taxon>
        <taxon>Gammaproteobacteria</taxon>
        <taxon>Lysobacterales</taxon>
        <taxon>Lysobacteraceae</taxon>
        <taxon>Xanthomonas</taxon>
    </lineage>
</organism>
<dbReference type="STRING" id="48664.BER92_07705"/>
<dbReference type="AlphaFoldDB" id="A0A1Y6HHB9"/>